<dbReference type="GO" id="GO:0000062">
    <property type="term" value="F:fatty-acyl-CoA binding"/>
    <property type="evidence" value="ECO:0007669"/>
    <property type="project" value="InterPro"/>
</dbReference>
<dbReference type="RefSeq" id="XP_033597011.1">
    <property type="nucleotide sequence ID" value="XM_033747517.1"/>
</dbReference>
<dbReference type="AlphaFoldDB" id="A0A6A6VY33"/>
<feature type="domain" description="ACB" evidence="1">
    <location>
        <begin position="2"/>
        <end position="87"/>
    </location>
</feature>
<dbReference type="OrthoDB" id="346910at2759"/>
<dbReference type="SUPFAM" id="SSF47027">
    <property type="entry name" value="Acyl-CoA binding protein"/>
    <property type="match status" value="1"/>
</dbReference>
<sequence length="111" mass="12539">MVSPQFEKAAIEIEQINGKLANDDLLDLYATFKIAHGQEPSKPGMFDMAGKAKSKRYTEWKEKGTTAEQAEQEYIKLVEGFKTKHGHDPTRTTKADGTAIDEKKLQRLKEL</sequence>
<proteinExistence type="predicted"/>
<dbReference type="InterPro" id="IPR000582">
    <property type="entry name" value="Acyl-CoA-binding_protein"/>
</dbReference>
<dbReference type="Gene3D" id="1.20.80.10">
    <property type="match status" value="1"/>
</dbReference>
<dbReference type="Pfam" id="PF00887">
    <property type="entry name" value="ACBP"/>
    <property type="match status" value="1"/>
</dbReference>
<dbReference type="EMBL" id="ML996580">
    <property type="protein sequence ID" value="KAF2754560.1"/>
    <property type="molecule type" value="Genomic_DNA"/>
</dbReference>
<protein>
    <recommendedName>
        <fullName evidence="1">ACB domain-containing protein</fullName>
    </recommendedName>
</protein>
<evidence type="ECO:0000313" key="3">
    <source>
        <dbReference type="Proteomes" id="UP000799437"/>
    </source>
</evidence>
<name>A0A6A6VY33_9PEZI</name>
<dbReference type="Proteomes" id="UP000799437">
    <property type="component" value="Unassembled WGS sequence"/>
</dbReference>
<evidence type="ECO:0000313" key="2">
    <source>
        <dbReference type="EMBL" id="KAF2754560.1"/>
    </source>
</evidence>
<dbReference type="InterPro" id="IPR014352">
    <property type="entry name" value="FERM/acyl-CoA-bd_prot_sf"/>
</dbReference>
<accession>A0A6A6VY33</accession>
<organism evidence="2 3">
    <name type="scientific">Pseudovirgaria hyperparasitica</name>
    <dbReference type="NCBI Taxonomy" id="470096"/>
    <lineage>
        <taxon>Eukaryota</taxon>
        <taxon>Fungi</taxon>
        <taxon>Dikarya</taxon>
        <taxon>Ascomycota</taxon>
        <taxon>Pezizomycotina</taxon>
        <taxon>Dothideomycetes</taxon>
        <taxon>Dothideomycetes incertae sedis</taxon>
        <taxon>Acrospermales</taxon>
        <taxon>Acrospermaceae</taxon>
        <taxon>Pseudovirgaria</taxon>
    </lineage>
</organism>
<dbReference type="InterPro" id="IPR035984">
    <property type="entry name" value="Acyl-CoA-binding_sf"/>
</dbReference>
<reference evidence="2" key="1">
    <citation type="journal article" date="2020" name="Stud. Mycol.">
        <title>101 Dothideomycetes genomes: a test case for predicting lifestyles and emergence of pathogens.</title>
        <authorList>
            <person name="Haridas S."/>
            <person name="Albert R."/>
            <person name="Binder M."/>
            <person name="Bloem J."/>
            <person name="Labutti K."/>
            <person name="Salamov A."/>
            <person name="Andreopoulos B."/>
            <person name="Baker S."/>
            <person name="Barry K."/>
            <person name="Bills G."/>
            <person name="Bluhm B."/>
            <person name="Cannon C."/>
            <person name="Castanera R."/>
            <person name="Culley D."/>
            <person name="Daum C."/>
            <person name="Ezra D."/>
            <person name="Gonzalez J."/>
            <person name="Henrissat B."/>
            <person name="Kuo A."/>
            <person name="Liang C."/>
            <person name="Lipzen A."/>
            <person name="Lutzoni F."/>
            <person name="Magnuson J."/>
            <person name="Mondo S."/>
            <person name="Nolan M."/>
            <person name="Ohm R."/>
            <person name="Pangilinan J."/>
            <person name="Park H.-J."/>
            <person name="Ramirez L."/>
            <person name="Alfaro M."/>
            <person name="Sun H."/>
            <person name="Tritt A."/>
            <person name="Yoshinaga Y."/>
            <person name="Zwiers L.-H."/>
            <person name="Turgeon B."/>
            <person name="Goodwin S."/>
            <person name="Spatafora J."/>
            <person name="Crous P."/>
            <person name="Grigoriev I."/>
        </authorList>
    </citation>
    <scope>NUCLEOTIDE SEQUENCE</scope>
    <source>
        <strain evidence="2">CBS 121739</strain>
    </source>
</reference>
<dbReference type="PRINTS" id="PR00689">
    <property type="entry name" value="ACOABINDINGP"/>
</dbReference>
<dbReference type="PROSITE" id="PS51228">
    <property type="entry name" value="ACB_2"/>
    <property type="match status" value="1"/>
</dbReference>
<keyword evidence="3" id="KW-1185">Reference proteome</keyword>
<evidence type="ECO:0000259" key="1">
    <source>
        <dbReference type="PROSITE" id="PS51228"/>
    </source>
</evidence>
<dbReference type="GeneID" id="54488571"/>
<gene>
    <name evidence="2" type="ORF">EJ05DRAFT_504094</name>
</gene>